<dbReference type="Pfam" id="PF21378">
    <property type="entry name" value="YceM-like_C"/>
    <property type="match status" value="1"/>
</dbReference>
<feature type="domain" description="YceM-like C-terminal" evidence="2">
    <location>
        <begin position="132"/>
        <end position="235"/>
    </location>
</feature>
<reference evidence="3 4" key="1">
    <citation type="submission" date="2010-11" db="EMBL/GenBank/DDBJ databases">
        <title>Complete sequence of Halanaerobium sp. sapolanicus.</title>
        <authorList>
            <consortium name="US DOE Joint Genome Institute"/>
            <person name="Lucas S."/>
            <person name="Copeland A."/>
            <person name="Lapidus A."/>
            <person name="Cheng J.-F."/>
            <person name="Bruce D."/>
            <person name="Goodwin L."/>
            <person name="Pitluck S."/>
            <person name="Davenport K."/>
            <person name="Detter J.C."/>
            <person name="Han C."/>
            <person name="Tapia R."/>
            <person name="Land M."/>
            <person name="Hauser L."/>
            <person name="Jeffries C."/>
            <person name="Kyrpides N."/>
            <person name="Ivanova N."/>
            <person name="Mikhailova N."/>
            <person name="Begemann M.B."/>
            <person name="Mormile M.R."/>
            <person name="Wall J.D."/>
            <person name="Elias D.A."/>
            <person name="Woyke T."/>
        </authorList>
    </citation>
    <scope>NUCLEOTIDE SEQUENCE [LARGE SCALE GENOMIC DNA]</scope>
    <source>
        <strain evidence="4">sapolanicus</strain>
    </source>
</reference>
<evidence type="ECO:0000259" key="2">
    <source>
        <dbReference type="Pfam" id="PF21378"/>
    </source>
</evidence>
<dbReference type="OrthoDB" id="9815825at2"/>
<dbReference type="Gene3D" id="3.30.360.10">
    <property type="entry name" value="Dihydrodipicolinate Reductase, domain 2"/>
    <property type="match status" value="1"/>
</dbReference>
<evidence type="ECO:0000259" key="1">
    <source>
        <dbReference type="Pfam" id="PF01408"/>
    </source>
</evidence>
<dbReference type="Gene3D" id="3.40.50.720">
    <property type="entry name" value="NAD(P)-binding Rossmann-like Domain"/>
    <property type="match status" value="1"/>
</dbReference>
<dbReference type="EMBL" id="CP002304">
    <property type="protein sequence ID" value="ADQ15436.1"/>
    <property type="molecule type" value="Genomic_DNA"/>
</dbReference>
<accession>E4RJL6</accession>
<proteinExistence type="predicted"/>
<dbReference type="InterPro" id="IPR051317">
    <property type="entry name" value="Gfo/Idh/MocA_oxidoreduct"/>
</dbReference>
<dbReference type="SUPFAM" id="SSF55347">
    <property type="entry name" value="Glyceraldehyde-3-phosphate dehydrogenase-like, C-terminal domain"/>
    <property type="match status" value="1"/>
</dbReference>
<dbReference type="eggNOG" id="COG0673">
    <property type="taxonomic scope" value="Bacteria"/>
</dbReference>
<feature type="domain" description="Gfo/Idh/MocA-like oxidoreductase N-terminal" evidence="1">
    <location>
        <begin position="1"/>
        <end position="119"/>
    </location>
</feature>
<dbReference type="STRING" id="656519.Halsa_2019"/>
<dbReference type="InterPro" id="IPR048477">
    <property type="entry name" value="YceM-like_C"/>
</dbReference>
<dbReference type="PANTHER" id="PTHR43708:SF4">
    <property type="entry name" value="OXIDOREDUCTASE YCEM-RELATED"/>
    <property type="match status" value="1"/>
</dbReference>
<dbReference type="InterPro" id="IPR000683">
    <property type="entry name" value="Gfo/Idh/MocA-like_OxRdtase_N"/>
</dbReference>
<name>E4RJL6_HALHG</name>
<dbReference type="Proteomes" id="UP000007434">
    <property type="component" value="Chromosome"/>
</dbReference>
<dbReference type="RefSeq" id="WP_013406504.1">
    <property type="nucleotide sequence ID" value="NC_014654.1"/>
</dbReference>
<dbReference type="SUPFAM" id="SSF51735">
    <property type="entry name" value="NAD(P)-binding Rossmann-fold domains"/>
    <property type="match status" value="1"/>
</dbReference>
<organism evidence="3 4">
    <name type="scientific">Halanaerobium hydrogeniformans</name>
    <name type="common">Halanaerobium sp. (strain sapolanicus)</name>
    <dbReference type="NCBI Taxonomy" id="656519"/>
    <lineage>
        <taxon>Bacteria</taxon>
        <taxon>Bacillati</taxon>
        <taxon>Bacillota</taxon>
        <taxon>Clostridia</taxon>
        <taxon>Halanaerobiales</taxon>
        <taxon>Halanaerobiaceae</taxon>
        <taxon>Halanaerobium</taxon>
    </lineage>
</organism>
<dbReference type="AlphaFoldDB" id="E4RJL6"/>
<dbReference type="InterPro" id="IPR036291">
    <property type="entry name" value="NAD(P)-bd_dom_sf"/>
</dbReference>
<dbReference type="Pfam" id="PF01408">
    <property type="entry name" value="GFO_IDH_MocA"/>
    <property type="match status" value="1"/>
</dbReference>
<dbReference type="GO" id="GO:0000166">
    <property type="term" value="F:nucleotide binding"/>
    <property type="evidence" value="ECO:0007669"/>
    <property type="project" value="InterPro"/>
</dbReference>
<dbReference type="PANTHER" id="PTHR43708">
    <property type="entry name" value="CONSERVED EXPRESSED OXIDOREDUCTASE (EUROFUNG)"/>
    <property type="match status" value="1"/>
</dbReference>
<dbReference type="HOGENOM" id="CLU_023194_23_0_9"/>
<reference evidence="3 4" key="2">
    <citation type="journal article" date="2011" name="J. Bacteriol.">
        <title>Complete Genome Sequence of the Haloalkaliphilic, Hydrogen Producing Halanaerobium hydrogenoformans.</title>
        <authorList>
            <person name="Brown S.D."/>
            <person name="Begemann M.B."/>
            <person name="Mormile M.R."/>
            <person name="Wall J.D."/>
            <person name="Han C.S."/>
            <person name="Goodwin L.A."/>
            <person name="Pitluck S."/>
            <person name="Land M.L."/>
            <person name="Hauser L.J."/>
            <person name="Elias D.A."/>
        </authorList>
    </citation>
    <scope>NUCLEOTIDE SEQUENCE [LARGE SCALE GENOMIC DNA]</scope>
    <source>
        <strain evidence="4">sapolanicus</strain>
    </source>
</reference>
<sequence>MKIGIIGLGDIAKKAYLPIVTQLAELEPYFCTRNEDVLKELGAKYHVDKLYSSVDSLLEEDIKAAFVHAASKAHYKIVKKLLENDIHVYVDKPITYHLEQSKELINIARRKNLLLMTGFNRRYVPTYRSLLEIKSPKIIIMQKNRKLNPGNTRKVVMDDFIHVVDTIRYLYGDEDIDSVEIDKIEENNSLKRVMITIKGSANTAIGIMNRDNSITEETVEVMGFKKKKKIVDLTEIINYENKGKSSSQVYGWNKMEYNRGFVDIIDRFIELLKKDESKQSIMMADLNTHKLCERIINE</sequence>
<gene>
    <name evidence="3" type="ordered locus">Halsa_2019</name>
</gene>
<protein>
    <submittedName>
        <fullName evidence="3">Oxidoreductase domain protein</fullName>
    </submittedName>
</protein>
<evidence type="ECO:0000313" key="4">
    <source>
        <dbReference type="Proteomes" id="UP000007434"/>
    </source>
</evidence>
<keyword evidence="4" id="KW-1185">Reference proteome</keyword>
<evidence type="ECO:0000313" key="3">
    <source>
        <dbReference type="EMBL" id="ADQ15436.1"/>
    </source>
</evidence>
<dbReference type="KEGG" id="has:Halsa_2019"/>